<sequence>MSFRVGAGENAEAEARNRAAAFTASAAFDAWVRGTKCVPGPKKAGLGGSRVRAKKHPYAYSGIMGDDIIDCVCGDNEEYGFMVACETCGAWEHGECCRIYAEEEIPKDYKCSSCVRRSEKVVVLLEFASDDKAASLRTAPTPVRSPEGDEIKDDYFGTIDGVAALLKEDRIAVCCVCGCEDCDGEYGSMIRACACDSGGAIAHESCMKNWSDKYSPQKAGNGRSRTTSRAPDTVRCKACGDVGGKASGVTEVAKLDEMLKAFGKAVDDTSSRYEAEAMAYRANPRPRPRTPVVETKPKKEKPKVEKKKVPAEKPAQTQAEAAPPTPKPSVKEEKFSGTPLSMLPLKKRRMMAWHSEQTGLSENVKHELKNNIAV</sequence>
<dbReference type="EMBL" id="CP000581">
    <property type="protein sequence ID" value="ABO93768.1"/>
    <property type="molecule type" value="Genomic_DNA"/>
</dbReference>
<dbReference type="OMA" id="GCEDCDG"/>
<dbReference type="KEGG" id="olu:OSTLU_28834"/>
<evidence type="ECO:0000256" key="3">
    <source>
        <dbReference type="ARBA" id="ARBA00022833"/>
    </source>
</evidence>
<gene>
    <name evidence="7" type="ORF">OSTLU_28834</name>
</gene>
<organism evidence="7 8">
    <name type="scientific">Ostreococcus lucimarinus (strain CCE9901)</name>
    <dbReference type="NCBI Taxonomy" id="436017"/>
    <lineage>
        <taxon>Eukaryota</taxon>
        <taxon>Viridiplantae</taxon>
        <taxon>Chlorophyta</taxon>
        <taxon>Mamiellophyceae</taxon>
        <taxon>Mamiellales</taxon>
        <taxon>Bathycoccaceae</taxon>
        <taxon>Ostreococcus</taxon>
    </lineage>
</organism>
<reference evidence="7 8" key="1">
    <citation type="journal article" date="2007" name="Proc. Natl. Acad. Sci. U.S.A.">
        <title>The tiny eukaryote Ostreococcus provides genomic insights into the paradox of plankton speciation.</title>
        <authorList>
            <person name="Palenik B."/>
            <person name="Grimwood J."/>
            <person name="Aerts A."/>
            <person name="Rouze P."/>
            <person name="Salamov A."/>
            <person name="Putnam N."/>
            <person name="Dupont C."/>
            <person name="Jorgensen R."/>
            <person name="Derelle E."/>
            <person name="Rombauts S."/>
            <person name="Zhou K."/>
            <person name="Otillar R."/>
            <person name="Merchant S.S."/>
            <person name="Podell S."/>
            <person name="Gaasterland T."/>
            <person name="Napoli C."/>
            <person name="Gendler K."/>
            <person name="Manuell A."/>
            <person name="Tai V."/>
            <person name="Vallon O."/>
            <person name="Piganeau G."/>
            <person name="Jancek S."/>
            <person name="Heijde M."/>
            <person name="Jabbari K."/>
            <person name="Bowler C."/>
            <person name="Lohr M."/>
            <person name="Robbens S."/>
            <person name="Werner G."/>
            <person name="Dubchak I."/>
            <person name="Pazour G.J."/>
            <person name="Ren Q."/>
            <person name="Paulsen I."/>
            <person name="Delwiche C."/>
            <person name="Schmutz J."/>
            <person name="Rokhsar D."/>
            <person name="Van de Peer Y."/>
            <person name="Moreau H."/>
            <person name="Grigoriev I.V."/>
        </authorList>
    </citation>
    <scope>NUCLEOTIDE SEQUENCE [LARGE SCALE GENOMIC DNA]</scope>
    <source>
        <strain evidence="7 8">CCE9901</strain>
    </source>
</reference>
<dbReference type="GeneID" id="4999471"/>
<dbReference type="InterPro" id="IPR001965">
    <property type="entry name" value="Znf_PHD"/>
</dbReference>
<evidence type="ECO:0000313" key="8">
    <source>
        <dbReference type="Proteomes" id="UP000001568"/>
    </source>
</evidence>
<protein>
    <recommendedName>
        <fullName evidence="6">Zinc finger PHD-type domain-containing protein</fullName>
    </recommendedName>
</protein>
<dbReference type="OrthoDB" id="1939003at2759"/>
<dbReference type="PANTHER" id="PTHR46462:SF3">
    <property type="entry name" value="UPSET, ISOFORM A"/>
    <property type="match status" value="1"/>
</dbReference>
<name>A4RQZ2_OSTLU</name>
<dbReference type="Pfam" id="PF20826">
    <property type="entry name" value="PHD_5"/>
    <property type="match status" value="1"/>
</dbReference>
<evidence type="ECO:0000256" key="2">
    <source>
        <dbReference type="ARBA" id="ARBA00022771"/>
    </source>
</evidence>
<evidence type="ECO:0000256" key="4">
    <source>
        <dbReference type="ARBA" id="ARBA00022853"/>
    </source>
</evidence>
<feature type="region of interest" description="Disordered" evidence="5">
    <location>
        <begin position="279"/>
        <end position="374"/>
    </location>
</feature>
<accession>A4RQZ2</accession>
<keyword evidence="8" id="KW-1185">Reference proteome</keyword>
<keyword evidence="1" id="KW-0479">Metal-binding</keyword>
<dbReference type="AlphaFoldDB" id="A4RQZ2"/>
<dbReference type="SMART" id="SM00249">
    <property type="entry name" value="PHD"/>
    <property type="match status" value="1"/>
</dbReference>
<feature type="compositionally biased region" description="Basic and acidic residues" evidence="5">
    <location>
        <begin position="363"/>
        <end position="374"/>
    </location>
</feature>
<keyword evidence="4" id="KW-0156">Chromatin regulator</keyword>
<dbReference type="Gene3D" id="3.30.40.10">
    <property type="entry name" value="Zinc/RING finger domain, C3HC4 (zinc finger)"/>
    <property type="match status" value="1"/>
</dbReference>
<dbReference type="GO" id="GO:0008270">
    <property type="term" value="F:zinc ion binding"/>
    <property type="evidence" value="ECO:0007669"/>
    <property type="project" value="UniProtKB-KW"/>
</dbReference>
<dbReference type="SUPFAM" id="SSF57903">
    <property type="entry name" value="FYVE/PHD zinc finger"/>
    <property type="match status" value="1"/>
</dbReference>
<keyword evidence="2" id="KW-0863">Zinc-finger</keyword>
<dbReference type="RefSeq" id="XP_001415476.1">
    <property type="nucleotide sequence ID" value="XM_001415439.1"/>
</dbReference>
<dbReference type="GO" id="GO:0006325">
    <property type="term" value="P:chromatin organization"/>
    <property type="evidence" value="ECO:0007669"/>
    <property type="project" value="UniProtKB-KW"/>
</dbReference>
<dbReference type="InterPro" id="IPR013083">
    <property type="entry name" value="Znf_RING/FYVE/PHD"/>
</dbReference>
<dbReference type="Proteomes" id="UP000001568">
    <property type="component" value="Chromosome 1"/>
</dbReference>
<dbReference type="PANTHER" id="PTHR46462">
    <property type="entry name" value="UPSET, ISOFORM A"/>
    <property type="match status" value="1"/>
</dbReference>
<dbReference type="STRING" id="436017.A4RQZ2"/>
<dbReference type="HOGENOM" id="CLU_043875_0_0_1"/>
<dbReference type="InterPro" id="IPR011011">
    <property type="entry name" value="Znf_FYVE_PHD"/>
</dbReference>
<evidence type="ECO:0000313" key="7">
    <source>
        <dbReference type="EMBL" id="ABO93768.1"/>
    </source>
</evidence>
<feature type="compositionally biased region" description="Low complexity" evidence="5">
    <location>
        <begin position="312"/>
        <end position="322"/>
    </location>
</feature>
<evidence type="ECO:0000256" key="1">
    <source>
        <dbReference type="ARBA" id="ARBA00022723"/>
    </source>
</evidence>
<evidence type="ECO:0000256" key="5">
    <source>
        <dbReference type="SAM" id="MobiDB-lite"/>
    </source>
</evidence>
<keyword evidence="3" id="KW-0862">Zinc</keyword>
<feature type="domain" description="Zinc finger PHD-type" evidence="6">
    <location>
        <begin position="70"/>
        <end position="115"/>
    </location>
</feature>
<dbReference type="Gramene" id="ABO93768">
    <property type="protein sequence ID" value="ABO93768"/>
    <property type="gene ID" value="OSTLU_28834"/>
</dbReference>
<evidence type="ECO:0000259" key="6">
    <source>
        <dbReference type="SMART" id="SM00249"/>
    </source>
</evidence>
<proteinExistence type="predicted"/>